<feature type="transmembrane region" description="Helical" evidence="1">
    <location>
        <begin position="12"/>
        <end position="36"/>
    </location>
</feature>
<proteinExistence type="predicted"/>
<keyword evidence="1" id="KW-0812">Transmembrane</keyword>
<sequence>MPSSWKKSFLRHLLLLALRFTFVTMSKFLFNFLSFYTSLSEYKTHSILYS</sequence>
<organism evidence="2">
    <name type="scientific">Lepeophtheirus salmonis</name>
    <name type="common">Salmon louse</name>
    <name type="synonym">Caligus salmonis</name>
    <dbReference type="NCBI Taxonomy" id="72036"/>
    <lineage>
        <taxon>Eukaryota</taxon>
        <taxon>Metazoa</taxon>
        <taxon>Ecdysozoa</taxon>
        <taxon>Arthropoda</taxon>
        <taxon>Crustacea</taxon>
        <taxon>Multicrustacea</taxon>
        <taxon>Hexanauplia</taxon>
        <taxon>Copepoda</taxon>
        <taxon>Siphonostomatoida</taxon>
        <taxon>Caligidae</taxon>
        <taxon>Lepeophtheirus</taxon>
    </lineage>
</organism>
<protein>
    <submittedName>
        <fullName evidence="2">Uncharacterized protein</fullName>
    </submittedName>
</protein>
<keyword evidence="1" id="KW-1133">Transmembrane helix</keyword>
<keyword evidence="1" id="KW-0472">Membrane</keyword>
<evidence type="ECO:0000313" key="2">
    <source>
        <dbReference type="EMBL" id="CDW48528.1"/>
    </source>
</evidence>
<dbReference type="AlphaFoldDB" id="A0A0K2VDB5"/>
<evidence type="ECO:0000256" key="1">
    <source>
        <dbReference type="SAM" id="Phobius"/>
    </source>
</evidence>
<name>A0A0K2VDB5_LEPSM</name>
<accession>A0A0K2VDB5</accession>
<dbReference type="EMBL" id="HACA01031167">
    <property type="protein sequence ID" value="CDW48528.1"/>
    <property type="molecule type" value="Transcribed_RNA"/>
</dbReference>
<reference evidence="2" key="1">
    <citation type="submission" date="2014-05" db="EMBL/GenBank/DDBJ databases">
        <authorList>
            <person name="Chronopoulou M."/>
        </authorList>
    </citation>
    <scope>NUCLEOTIDE SEQUENCE</scope>
    <source>
        <tissue evidence="2">Whole organism</tissue>
    </source>
</reference>